<dbReference type="RefSeq" id="WP_189468634.1">
    <property type="nucleotide sequence ID" value="NZ_BMXS01000008.1"/>
</dbReference>
<evidence type="ECO:0000256" key="1">
    <source>
        <dbReference type="ARBA" id="ARBA00004823"/>
    </source>
</evidence>
<feature type="domain" description="Nucleotidyl transferase" evidence="10">
    <location>
        <begin position="4"/>
        <end position="284"/>
    </location>
</feature>
<keyword evidence="5 13" id="KW-0548">Nucleotidyltransferase</keyword>
<evidence type="ECO:0000256" key="6">
    <source>
        <dbReference type="ARBA" id="ARBA00022741"/>
    </source>
</evidence>
<dbReference type="InterPro" id="IPR014710">
    <property type="entry name" value="RmlC-like_jellyroll"/>
</dbReference>
<evidence type="ECO:0000256" key="7">
    <source>
        <dbReference type="ARBA" id="ARBA00023134"/>
    </source>
</evidence>
<dbReference type="EC" id="2.7.7.13" evidence="3"/>
<keyword evidence="4" id="KW-0808">Transferase</keyword>
<dbReference type="InterPro" id="IPR049577">
    <property type="entry name" value="GMPP_N"/>
</dbReference>
<evidence type="ECO:0000313" key="13">
    <source>
        <dbReference type="EMBL" id="GGX92085.1"/>
    </source>
</evidence>
<protein>
    <recommendedName>
        <fullName evidence="3">mannose-1-phosphate guanylyltransferase</fullName>
        <ecNumber evidence="3">2.7.7.13</ecNumber>
    </recommendedName>
</protein>
<comment type="catalytic activity">
    <reaction evidence="8">
        <text>alpha-D-mannose 1-phosphate + GTP + H(+) = GDP-alpha-D-mannose + diphosphate</text>
        <dbReference type="Rhea" id="RHEA:15229"/>
        <dbReference type="ChEBI" id="CHEBI:15378"/>
        <dbReference type="ChEBI" id="CHEBI:33019"/>
        <dbReference type="ChEBI" id="CHEBI:37565"/>
        <dbReference type="ChEBI" id="CHEBI:57527"/>
        <dbReference type="ChEBI" id="CHEBI:58409"/>
        <dbReference type="EC" id="2.7.7.13"/>
    </reaction>
</comment>
<dbReference type="InterPro" id="IPR006375">
    <property type="entry name" value="Man1P_GuaTrfase/Man6P_Isoase"/>
</dbReference>
<evidence type="ECO:0000256" key="2">
    <source>
        <dbReference type="ARBA" id="ARBA00006115"/>
    </source>
</evidence>
<feature type="domain" description="Mannose-6-phosphate isomerase type II C-terminal" evidence="11">
    <location>
        <begin position="349"/>
        <end position="463"/>
    </location>
</feature>
<dbReference type="EMBL" id="BMXS01000008">
    <property type="protein sequence ID" value="GGX92085.1"/>
    <property type="molecule type" value="Genomic_DNA"/>
</dbReference>
<keyword evidence="7" id="KW-0342">GTP-binding</keyword>
<evidence type="ECO:0000313" key="14">
    <source>
        <dbReference type="Proteomes" id="UP000653056"/>
    </source>
</evidence>
<dbReference type="InterPro" id="IPR051161">
    <property type="entry name" value="Mannose-6P_isomerase_type2"/>
</dbReference>
<proteinExistence type="inferred from homology"/>
<dbReference type="InterPro" id="IPR029044">
    <property type="entry name" value="Nucleotide-diphossugar_trans"/>
</dbReference>
<evidence type="ECO:0000256" key="5">
    <source>
        <dbReference type="ARBA" id="ARBA00022695"/>
    </source>
</evidence>
<evidence type="ECO:0000259" key="12">
    <source>
        <dbReference type="Pfam" id="PF22640"/>
    </source>
</evidence>
<dbReference type="Pfam" id="PF01050">
    <property type="entry name" value="MannoseP_isomer"/>
    <property type="match status" value="1"/>
</dbReference>
<dbReference type="CDD" id="cd02509">
    <property type="entry name" value="GDP-M1P_Guanylyltransferase"/>
    <property type="match status" value="1"/>
</dbReference>
<organism evidence="13 14">
    <name type="scientific">Litchfieldella qijiaojingensis</name>
    <dbReference type="NCBI Taxonomy" id="980347"/>
    <lineage>
        <taxon>Bacteria</taxon>
        <taxon>Pseudomonadati</taxon>
        <taxon>Pseudomonadota</taxon>
        <taxon>Gammaproteobacteria</taxon>
        <taxon>Oceanospirillales</taxon>
        <taxon>Halomonadaceae</taxon>
        <taxon>Litchfieldella</taxon>
    </lineage>
</organism>
<comment type="pathway">
    <text evidence="1">Nucleotide-sugar biosynthesis; GDP-alpha-D-mannose biosynthesis; GDP-alpha-D-mannose from alpha-D-mannose 1-phosphate (GTP route): step 1/1.</text>
</comment>
<dbReference type="Pfam" id="PF22640">
    <property type="entry name" value="ManC_GMP_beta-helix"/>
    <property type="match status" value="1"/>
</dbReference>
<dbReference type="InterPro" id="IPR011051">
    <property type="entry name" value="RmlC_Cupin_sf"/>
</dbReference>
<dbReference type="PANTHER" id="PTHR46390:SF1">
    <property type="entry name" value="MANNOSE-1-PHOSPHATE GUANYLYLTRANSFERASE"/>
    <property type="match status" value="1"/>
</dbReference>
<evidence type="ECO:0000256" key="3">
    <source>
        <dbReference type="ARBA" id="ARBA00012387"/>
    </source>
</evidence>
<evidence type="ECO:0000256" key="9">
    <source>
        <dbReference type="RuleBase" id="RU004190"/>
    </source>
</evidence>
<keyword evidence="14" id="KW-1185">Reference proteome</keyword>
<keyword evidence="6" id="KW-0547">Nucleotide-binding</keyword>
<dbReference type="NCBIfam" id="TIGR01479">
    <property type="entry name" value="GMP_PMI"/>
    <property type="match status" value="1"/>
</dbReference>
<dbReference type="Pfam" id="PF00483">
    <property type="entry name" value="NTP_transferase"/>
    <property type="match status" value="1"/>
</dbReference>
<dbReference type="GO" id="GO:0016779">
    <property type="term" value="F:nucleotidyltransferase activity"/>
    <property type="evidence" value="ECO:0007669"/>
    <property type="project" value="UniProtKB-KW"/>
</dbReference>
<sequence>MLTPVILAGGNGTRLWPLSRQQRPKQFLALAGETSLFQQTLARLEELDTASPIVVGHHDHRFLIAEQLREQGIEGATLLLEPEGRNTAPAIAVAALVACANGDDPLLLVLPADHLIRDGEALCASIVRGEALAEQGRLVTFGVVPTHAETGYGYLQRGEPLGKDGYRVRRFVEKPDADMARTYCDSGEFLWNSGMFMFHASRYLEELERLQPTMLSACRAAVAGVRADLDFLRLDAEALLACPANSIDYAVMEATDDAAMVTLEAGWSDVGSWSTLWEHQTRDAQGNACHGDVLVEDTRDSLIHADSRLVAALGVEELIIVETRDALLVAGRERVQELKRVVERLQTAGRREHVEHPCVYRPWGYYQIIACGPRYQVKRIHVSPGARLSRQLHHHRAEHWVVVSGAARVSISDDTFLLGENQSTYIPVGQVHVLENPGRIALELIEVQSGTYLGEDDIVRLDDQYGRV</sequence>
<evidence type="ECO:0000256" key="4">
    <source>
        <dbReference type="ARBA" id="ARBA00022679"/>
    </source>
</evidence>
<gene>
    <name evidence="13" type="primary">manC</name>
    <name evidence="13" type="ORF">GCM10007160_19570</name>
</gene>
<dbReference type="InterPro" id="IPR005835">
    <property type="entry name" value="NTP_transferase_dom"/>
</dbReference>
<name>A0ABQ2YSG3_9GAMM</name>
<dbReference type="Gene3D" id="2.60.120.10">
    <property type="entry name" value="Jelly Rolls"/>
    <property type="match status" value="1"/>
</dbReference>
<dbReference type="PANTHER" id="PTHR46390">
    <property type="entry name" value="MANNOSE-1-PHOSPHATE GUANYLYLTRANSFERASE"/>
    <property type="match status" value="1"/>
</dbReference>
<dbReference type="Gene3D" id="3.90.550.10">
    <property type="entry name" value="Spore Coat Polysaccharide Biosynthesis Protein SpsA, Chain A"/>
    <property type="match status" value="1"/>
</dbReference>
<reference evidence="14" key="1">
    <citation type="journal article" date="2019" name="Int. J. Syst. Evol. Microbiol.">
        <title>The Global Catalogue of Microorganisms (GCM) 10K type strain sequencing project: providing services to taxonomists for standard genome sequencing and annotation.</title>
        <authorList>
            <consortium name="The Broad Institute Genomics Platform"/>
            <consortium name="The Broad Institute Genome Sequencing Center for Infectious Disease"/>
            <person name="Wu L."/>
            <person name="Ma J."/>
        </authorList>
    </citation>
    <scope>NUCLEOTIDE SEQUENCE [LARGE SCALE GENOMIC DNA]</scope>
    <source>
        <strain evidence="14">KCTC 22228</strain>
    </source>
</reference>
<feature type="domain" description="MannoseP isomerase/GMP-like beta-helix" evidence="12">
    <location>
        <begin position="296"/>
        <end position="345"/>
    </location>
</feature>
<dbReference type="InterPro" id="IPR054566">
    <property type="entry name" value="ManC/GMP-like_b-helix"/>
</dbReference>
<dbReference type="SUPFAM" id="SSF51182">
    <property type="entry name" value="RmlC-like cupins"/>
    <property type="match status" value="1"/>
</dbReference>
<comment type="caution">
    <text evidence="13">The sequence shown here is derived from an EMBL/GenBank/DDBJ whole genome shotgun (WGS) entry which is preliminary data.</text>
</comment>
<evidence type="ECO:0000259" key="10">
    <source>
        <dbReference type="Pfam" id="PF00483"/>
    </source>
</evidence>
<evidence type="ECO:0000256" key="8">
    <source>
        <dbReference type="ARBA" id="ARBA00047343"/>
    </source>
</evidence>
<accession>A0ABQ2YSG3</accession>
<dbReference type="SUPFAM" id="SSF53448">
    <property type="entry name" value="Nucleotide-diphospho-sugar transferases"/>
    <property type="match status" value="1"/>
</dbReference>
<evidence type="ECO:0000259" key="11">
    <source>
        <dbReference type="Pfam" id="PF01050"/>
    </source>
</evidence>
<dbReference type="Proteomes" id="UP000653056">
    <property type="component" value="Unassembled WGS sequence"/>
</dbReference>
<dbReference type="CDD" id="cd02213">
    <property type="entry name" value="cupin_PMI_typeII_C"/>
    <property type="match status" value="1"/>
</dbReference>
<dbReference type="InterPro" id="IPR001538">
    <property type="entry name" value="Man6P_isomerase-2_C"/>
</dbReference>
<comment type="similarity">
    <text evidence="2 9">Belongs to the mannose-6-phosphate isomerase type 2 family.</text>
</comment>